<evidence type="ECO:0000256" key="4">
    <source>
        <dbReference type="ARBA" id="ARBA00023136"/>
    </source>
</evidence>
<dbReference type="STRING" id="307972.A0A2G8KH98"/>
<dbReference type="GO" id="GO:0016491">
    <property type="term" value="F:oxidoreductase activity"/>
    <property type="evidence" value="ECO:0007669"/>
    <property type="project" value="InterPro"/>
</dbReference>
<accession>A0A2G8KH98</accession>
<protein>
    <submittedName>
        <fullName evidence="7">Putative fatty acid hydroxylase domain-containing protein 2</fullName>
    </submittedName>
</protein>
<dbReference type="AlphaFoldDB" id="A0A2G8KH98"/>
<sequence length="353" mass="40645">MEESKKCLESCPPGPSGHAQQTLLIEDESLLKRFSLQQWLEVLRKVTYAIGGVVVFAAFRNSLTWHLEKFWGASGDFWQSQWGKIYTFFGEDDFAVGFYGTAWVSFLSYWFVCLLFLIIDLTGQPAFIFKYKIQDDQNIPVPRGKLLHAIAVVLYNQVVVGGPTLLLLYHLMQWRGCSFGRELPSIYWVMVEAVVFLIFEEIGFYYSHRVFHHPRVYRYIHKIHHEWTAPISVVAIYCHPLEHLFANILPAVIGPVVMGSHVATLMLWIHVAQTSAIISHCGYHLPFLPSPEAHDFHHLKFTNNFGTLGILDRLHGTDSLFRQSRQYQRHVLLLGLTPVKQAFPDDPKEQKCD</sequence>
<evidence type="ECO:0000256" key="3">
    <source>
        <dbReference type="ARBA" id="ARBA00022989"/>
    </source>
</evidence>
<dbReference type="Proteomes" id="UP000230750">
    <property type="component" value="Unassembled WGS sequence"/>
</dbReference>
<evidence type="ECO:0000256" key="1">
    <source>
        <dbReference type="ARBA" id="ARBA00004370"/>
    </source>
</evidence>
<keyword evidence="3 5" id="KW-1133">Transmembrane helix</keyword>
<dbReference type="EMBL" id="MRZV01000584">
    <property type="protein sequence ID" value="PIK47373.1"/>
    <property type="molecule type" value="Genomic_DNA"/>
</dbReference>
<name>A0A2G8KH98_STIJA</name>
<dbReference type="InterPro" id="IPR006694">
    <property type="entry name" value="Fatty_acid_hydroxylase"/>
</dbReference>
<dbReference type="OrthoDB" id="408954at2759"/>
<feature type="transmembrane region" description="Helical" evidence="5">
    <location>
        <begin position="42"/>
        <end position="59"/>
    </location>
</feature>
<reference evidence="7 8" key="1">
    <citation type="journal article" date="2017" name="PLoS Biol.">
        <title>The sea cucumber genome provides insights into morphological evolution and visceral regeneration.</title>
        <authorList>
            <person name="Zhang X."/>
            <person name="Sun L."/>
            <person name="Yuan J."/>
            <person name="Sun Y."/>
            <person name="Gao Y."/>
            <person name="Zhang L."/>
            <person name="Li S."/>
            <person name="Dai H."/>
            <person name="Hamel J.F."/>
            <person name="Liu C."/>
            <person name="Yu Y."/>
            <person name="Liu S."/>
            <person name="Lin W."/>
            <person name="Guo K."/>
            <person name="Jin S."/>
            <person name="Xu P."/>
            <person name="Storey K.B."/>
            <person name="Huan P."/>
            <person name="Zhang T."/>
            <person name="Zhou Y."/>
            <person name="Zhang J."/>
            <person name="Lin C."/>
            <person name="Li X."/>
            <person name="Xing L."/>
            <person name="Huo D."/>
            <person name="Sun M."/>
            <person name="Wang L."/>
            <person name="Mercier A."/>
            <person name="Li F."/>
            <person name="Yang H."/>
            <person name="Xiang J."/>
        </authorList>
    </citation>
    <scope>NUCLEOTIDE SEQUENCE [LARGE SCALE GENOMIC DNA]</scope>
    <source>
        <strain evidence="7">Shaxun</strain>
        <tissue evidence="7">Muscle</tissue>
    </source>
</reference>
<dbReference type="PANTHER" id="PTHR11863">
    <property type="entry name" value="STEROL DESATURASE"/>
    <property type="match status" value="1"/>
</dbReference>
<dbReference type="InterPro" id="IPR050307">
    <property type="entry name" value="Sterol_Desaturase_Related"/>
</dbReference>
<dbReference type="GO" id="GO:0005506">
    <property type="term" value="F:iron ion binding"/>
    <property type="evidence" value="ECO:0007669"/>
    <property type="project" value="InterPro"/>
</dbReference>
<comment type="subcellular location">
    <subcellularLocation>
        <location evidence="1">Membrane</location>
    </subcellularLocation>
</comment>
<organism evidence="7 8">
    <name type="scientific">Stichopus japonicus</name>
    <name type="common">Sea cucumber</name>
    <dbReference type="NCBI Taxonomy" id="307972"/>
    <lineage>
        <taxon>Eukaryota</taxon>
        <taxon>Metazoa</taxon>
        <taxon>Echinodermata</taxon>
        <taxon>Eleutherozoa</taxon>
        <taxon>Echinozoa</taxon>
        <taxon>Holothuroidea</taxon>
        <taxon>Aspidochirotacea</taxon>
        <taxon>Aspidochirotida</taxon>
        <taxon>Stichopodidae</taxon>
        <taxon>Apostichopus</taxon>
    </lineage>
</organism>
<feature type="transmembrane region" description="Helical" evidence="5">
    <location>
        <begin position="186"/>
        <end position="206"/>
    </location>
</feature>
<evidence type="ECO:0000256" key="5">
    <source>
        <dbReference type="SAM" id="Phobius"/>
    </source>
</evidence>
<feature type="domain" description="Fatty acid hydroxylase" evidence="6">
    <location>
        <begin position="194"/>
        <end position="317"/>
    </location>
</feature>
<evidence type="ECO:0000259" key="6">
    <source>
        <dbReference type="Pfam" id="PF04116"/>
    </source>
</evidence>
<dbReference type="Pfam" id="PF04116">
    <property type="entry name" value="FA_hydroxylase"/>
    <property type="match status" value="1"/>
</dbReference>
<keyword evidence="4 5" id="KW-0472">Membrane</keyword>
<proteinExistence type="predicted"/>
<evidence type="ECO:0000256" key="2">
    <source>
        <dbReference type="ARBA" id="ARBA00022692"/>
    </source>
</evidence>
<dbReference type="GO" id="GO:0016020">
    <property type="term" value="C:membrane"/>
    <property type="evidence" value="ECO:0007669"/>
    <property type="project" value="UniProtKB-SubCell"/>
</dbReference>
<feature type="transmembrane region" description="Helical" evidence="5">
    <location>
        <begin position="149"/>
        <end position="171"/>
    </location>
</feature>
<keyword evidence="2 5" id="KW-0812">Transmembrane</keyword>
<gene>
    <name evidence="7" type="ORF">BSL78_15760</name>
</gene>
<evidence type="ECO:0000313" key="8">
    <source>
        <dbReference type="Proteomes" id="UP000230750"/>
    </source>
</evidence>
<comment type="caution">
    <text evidence="7">The sequence shown here is derived from an EMBL/GenBank/DDBJ whole genome shotgun (WGS) entry which is preliminary data.</text>
</comment>
<dbReference type="GO" id="GO:0008610">
    <property type="term" value="P:lipid biosynthetic process"/>
    <property type="evidence" value="ECO:0007669"/>
    <property type="project" value="InterPro"/>
</dbReference>
<feature type="transmembrane region" description="Helical" evidence="5">
    <location>
        <begin position="107"/>
        <end position="129"/>
    </location>
</feature>
<keyword evidence="8" id="KW-1185">Reference proteome</keyword>
<evidence type="ECO:0000313" key="7">
    <source>
        <dbReference type="EMBL" id="PIK47373.1"/>
    </source>
</evidence>